<evidence type="ECO:0000313" key="1">
    <source>
        <dbReference type="EMBL" id="UTY27624.1"/>
    </source>
</evidence>
<sequence>MKKNLPRGRKSKDITNENAKRIVNLLKAHPAGLTGDEIRKTLKISHYSMQQALMVAVDEPIAYDMHIEDRYYWVGL</sequence>
<keyword evidence="2" id="KW-1185">Reference proteome</keyword>
<protein>
    <recommendedName>
        <fullName evidence="3">Winged helix-turn-helix domain-containing protein</fullName>
    </recommendedName>
</protein>
<proteinExistence type="predicted"/>
<name>A0ABY5HQ85_9SPIR</name>
<dbReference type="Proteomes" id="UP001059401">
    <property type="component" value="Chromosome"/>
</dbReference>
<organism evidence="1 2">
    <name type="scientific">Treponema putidum</name>
    <dbReference type="NCBI Taxonomy" id="221027"/>
    <lineage>
        <taxon>Bacteria</taxon>
        <taxon>Pseudomonadati</taxon>
        <taxon>Spirochaetota</taxon>
        <taxon>Spirochaetia</taxon>
        <taxon>Spirochaetales</taxon>
        <taxon>Treponemataceae</taxon>
        <taxon>Treponema</taxon>
    </lineage>
</organism>
<evidence type="ECO:0000313" key="2">
    <source>
        <dbReference type="Proteomes" id="UP001059401"/>
    </source>
</evidence>
<accession>A0ABY5HQ85</accession>
<dbReference type="RefSeq" id="WP_255805630.1">
    <property type="nucleotide sequence ID" value="NZ_CP038802.1"/>
</dbReference>
<dbReference type="EMBL" id="CP038802">
    <property type="protein sequence ID" value="UTY27624.1"/>
    <property type="molecule type" value="Genomic_DNA"/>
</dbReference>
<evidence type="ECO:0008006" key="3">
    <source>
        <dbReference type="Google" id="ProtNLM"/>
    </source>
</evidence>
<reference evidence="1" key="1">
    <citation type="submission" date="2019-04" db="EMBL/GenBank/DDBJ databases">
        <title>Whole genome sequencing of oral phylogroup 2 treponemes.</title>
        <authorList>
            <person name="Chan Y."/>
            <person name="Zeng H.H."/>
            <person name="Yu X.L."/>
            <person name="Leung W.K."/>
            <person name="Watt R.M."/>
        </authorList>
    </citation>
    <scope>NUCLEOTIDE SEQUENCE</scope>
    <source>
        <strain evidence="1">OMZ 847</strain>
    </source>
</reference>
<gene>
    <name evidence="1" type="ORF">E4N76_00465</name>
</gene>